<dbReference type="Gene3D" id="1.25.10.10">
    <property type="entry name" value="Leucine-rich Repeat Variant"/>
    <property type="match status" value="1"/>
</dbReference>
<dbReference type="Pfam" id="PF00632">
    <property type="entry name" value="HECT"/>
    <property type="match status" value="1"/>
</dbReference>
<dbReference type="InterPro" id="IPR000569">
    <property type="entry name" value="HECT_dom"/>
</dbReference>
<dbReference type="InterPro" id="IPR016024">
    <property type="entry name" value="ARM-type_fold"/>
</dbReference>
<keyword evidence="6 12" id="KW-0808">Transferase</keyword>
<feature type="region of interest" description="Disordered" evidence="13">
    <location>
        <begin position="873"/>
        <end position="897"/>
    </location>
</feature>
<feature type="compositionally biased region" description="Basic and acidic residues" evidence="13">
    <location>
        <begin position="95"/>
        <end position="111"/>
    </location>
</feature>
<dbReference type="InterPro" id="IPR037197">
    <property type="entry name" value="WWE_dom_sf"/>
</dbReference>
<sequence>MSNRPNNSPGGSLRRSQRNTVGAQPQDDAVGGRSHLGQAKHKAHSPSESRKSISKAPKVQSSTTSEQSKGHFSKRGCSSSAIIIPQQETLDTDSTLERQKSGQVPKKDSPRGVKRSASPDYNQTNSPSPAKKTKALQHADSSSDLERNKPQTKSKKRHLHQEQESKPSQLPSTSKAHTRKGGATGSSRSQKRKRTETSPIVKSRPPAESTGIEERPAKPTKLASKSASSAKAGCSTITDSSSSASTSSSSSVVASASSALPQGARVKQGKDQSKARRSRSASSPSPRRSSRDKEQNKIGGSSKFDWAARFSPKVSLPKTKLSLPGSSKPEASKPGPSGLQAKLASLRKSTKKRSESPPAELPSLRRSTRQKTTGSCASTSRRGSVLGKRGAAEARRQEKMADPDNNQDGVNSSAARADEAPQGAAASSSVAGAVGMTTSGESESDDSEMGRLQALLEARGLPPHLFGPLGPRMSQLFHRTIGSGASSKAQQLLQGLQATDESQQLQSVIEMCQLLVMGNEETLGGFPVKSVVPALITLLQMEHNFDIMNHACRALTYMMEALPRSSAVVVDAIPVFLEKLQVIQCIDVAEQALTALEMLSRRHSKAILQAGGLADCLLYLEFFSINAQRNALAIAANCCQSITPDEFHFVADSLPLLTQRLTHQDKKSVESTCLCFARLVDNFQHEENLLQQVASKDLLTNIQQLLVVTPPILSSGMFIMVVRMFSLMCSNCPTLAVQLMKQNIAETLHFLLCGASNGGCQEQIDLVPRSPQELYELTSLICELMPCLPKEGIFAVDTMLKKGNTQNTDGAIWQWRDDRGLWHPYNRIDSRIIEAAHQVGEDEISLSTLGRVYTIDFNSMQQINEDTGTARAIQRKPNPLANTNTSGHPESKKDDARAQLMKEDPELAKSFIKTLFGVLYEVYSSSAGPAVRHKCLRAILRIIYFADAELLKDVLKNHAVSSHIASMLSSQDLKIVVGALQMAEILMQKLPDIFSVYFRREGVMHQVKNLAESEALLTSPPKACTNGSGMLGATTTISTGTATAASNTASDLGSPSLQHSREDSLDLSPQGRLSDVLKRKRLPKRGPRRPKYSPPRDDDKVDNQAKSPTATQSPKSSFLASLNPKTWGRLSTQSNSNNIEPARTAGVSGLARAASKDTISNNREKIKGWIKEQAHKFVERYFSSENMDGSNPALNVLQRLCAATEQLNLQVDGGVECLVEIRSIVSESDVSSFEIQHSGFMKQLLLYLTSKSEKDAVSRDVRLKRFLHVFLSAPLPGEEPLGRLEPLENAPLLALVHKMNNCLSQMEQFPVKVHDFPSGNGTGSSFSLNRGSQALKFFNTHQLKCQLQRHPDCANVKQWKGGPVKIDPLALVQAIERYLVVRGYGRVREDDEDSDDDGSDEEIDESLAAQFLNSGNVRHRLQFYIGDHLLPYNMTVYQAVRQFSLQAEEERESTDDESNPLGRTGIWTKTHTIWYKPVREDEDSNKDCVGGKRGRAQTAPTKTSPRNAKKHDELWHDGICPSISNPLEVYLISSSPENITFEDPSLDVVILLRVLHAISRYWYYLYDNASCKEIIPTTEFINSKLTAKANRQLQDPLVIMTGNIPTWLTELGKSCPFFFPFDTRQMLFYVTAFDRDRAMQRLLDTNPEINQSDSQDSRVAPRLDRKKRTVNRDELLKQAESVMQDLGSSRAMLEIQYENEVGTGLGPTLEFYALVSQELQRADLGLWRGEEVTLANPKGSQEGTKYIHNLQGLFALPFGRTAKPAHIAKVKMKFRFLGKLMAKAIMDFRLVDLPLGLPFYKWMLRQETSLTSHDLFSIDPVVARSVYHLEEIVRQKKRLEQDKTQTKESLQYALETLTMNGCSVEDLGLDFTLPGFPNIELKKGGKDIPVTIHNLEEYLRLVIFWALNEGVSRQFDSFRDGFESVFPLSHLQYFYPEELDQLLCGSKTDTWDAKTLMECCRPDHGYTHDSRAVKFLFEILSSFDSEQQRLFLQFVTGSPRLPVGGFRSLNPPLTIVRKTFESTENPDDFLPSVMTCVNYLKLPDYSSIEIMREKLLIAAREGQQSFHLS</sequence>
<keyword evidence="7" id="KW-0227">DNA damage</keyword>
<dbReference type="Gene3D" id="3.90.1750.10">
    <property type="entry name" value="Hect, E3 ligase catalytic domains"/>
    <property type="match status" value="1"/>
</dbReference>
<feature type="domain" description="WWE" evidence="15">
    <location>
        <begin position="799"/>
        <end position="875"/>
    </location>
</feature>
<feature type="domain" description="HECT" evidence="14">
    <location>
        <begin position="1672"/>
        <end position="2069"/>
    </location>
</feature>
<evidence type="ECO:0000256" key="10">
    <source>
        <dbReference type="ARBA" id="ARBA00023242"/>
    </source>
</evidence>
<keyword evidence="10 12" id="KW-0539">Nucleus</keyword>
<feature type="compositionally biased region" description="Low complexity" evidence="13">
    <location>
        <begin position="223"/>
        <end position="232"/>
    </location>
</feature>
<feature type="active site" description="Glycyl thioester intermediate" evidence="11">
    <location>
        <position position="2036"/>
    </location>
</feature>
<evidence type="ECO:0000256" key="9">
    <source>
        <dbReference type="ARBA" id="ARBA00023204"/>
    </source>
</evidence>
<feature type="compositionally biased region" description="Polar residues" evidence="13">
    <location>
        <begin position="1104"/>
        <end position="1139"/>
    </location>
</feature>
<dbReference type="PANTHER" id="PTHR45670">
    <property type="entry name" value="E3 UBIQUITIN-PROTEIN LIGASE TRIP12"/>
    <property type="match status" value="1"/>
</dbReference>
<dbReference type="InterPro" id="IPR011989">
    <property type="entry name" value="ARM-like"/>
</dbReference>
<comment type="similarity">
    <text evidence="4 12">Belongs to the UPL family. K-HECT subfamily.</text>
</comment>
<dbReference type="PROSITE" id="PS50918">
    <property type="entry name" value="WWE"/>
    <property type="match status" value="1"/>
</dbReference>
<evidence type="ECO:0000313" key="17">
    <source>
        <dbReference type="RefSeq" id="XP_072852117.1"/>
    </source>
</evidence>
<dbReference type="PANTHER" id="PTHR45670:SF13">
    <property type="entry name" value="E3 UBIQUITIN-PROTEIN LIGASE TRIP12"/>
    <property type="match status" value="1"/>
</dbReference>
<dbReference type="Proteomes" id="UP001652642">
    <property type="component" value="Chromosome 3"/>
</dbReference>
<comment type="catalytic activity">
    <reaction evidence="1 12">
        <text>S-ubiquitinyl-[E2 ubiquitin-conjugating enzyme]-L-cysteine + [acceptor protein]-L-lysine = [E2 ubiquitin-conjugating enzyme]-L-cysteine + N(6)-ubiquitinyl-[acceptor protein]-L-lysine.</text>
        <dbReference type="EC" id="2.3.2.26"/>
    </reaction>
</comment>
<dbReference type="InterPro" id="IPR035983">
    <property type="entry name" value="Hect_E3_ubiquitin_ligase"/>
</dbReference>
<evidence type="ECO:0000256" key="1">
    <source>
        <dbReference type="ARBA" id="ARBA00000885"/>
    </source>
</evidence>
<keyword evidence="8 11" id="KW-0833">Ubl conjugation pathway</keyword>
<protein>
    <recommendedName>
        <fullName evidence="12">E3 ubiquitin-protein ligase</fullName>
        <ecNumber evidence="12">2.3.2.26</ecNumber>
    </recommendedName>
</protein>
<dbReference type="InterPro" id="IPR057948">
    <property type="entry name" value="TPR_TRIP12_N"/>
</dbReference>
<evidence type="ECO:0000256" key="4">
    <source>
        <dbReference type="ARBA" id="ARBA00006331"/>
    </source>
</evidence>
<feature type="region of interest" description="Disordered" evidence="13">
    <location>
        <begin position="1482"/>
        <end position="1508"/>
    </location>
</feature>
<dbReference type="SUPFAM" id="SSF56204">
    <property type="entry name" value="Hect, E3 ligase catalytic domain"/>
    <property type="match status" value="1"/>
</dbReference>
<dbReference type="GeneID" id="110078444"/>
<dbReference type="SMART" id="SM00678">
    <property type="entry name" value="WWE"/>
    <property type="match status" value="1"/>
</dbReference>
<dbReference type="CDD" id="cd00078">
    <property type="entry name" value="HECTc"/>
    <property type="match status" value="1"/>
</dbReference>
<dbReference type="Pfam" id="PF25579">
    <property type="entry name" value="TPR_TRIP12_N"/>
    <property type="match status" value="1"/>
</dbReference>
<dbReference type="InterPro" id="IPR045322">
    <property type="entry name" value="HECTD1/TRIP12-like"/>
</dbReference>
<dbReference type="SUPFAM" id="SSF117839">
    <property type="entry name" value="WWE domain"/>
    <property type="match status" value="1"/>
</dbReference>
<feature type="compositionally biased region" description="Basic and acidic residues" evidence="13">
    <location>
        <begin position="390"/>
        <end position="402"/>
    </location>
</feature>
<evidence type="ECO:0000256" key="7">
    <source>
        <dbReference type="ARBA" id="ARBA00022763"/>
    </source>
</evidence>
<feature type="compositionally biased region" description="Polar residues" evidence="13">
    <location>
        <begin position="1"/>
        <end position="10"/>
    </location>
</feature>
<feature type="compositionally biased region" description="Basic and acidic residues" evidence="13">
    <location>
        <begin position="1094"/>
        <end position="1103"/>
    </location>
</feature>
<evidence type="ECO:0000256" key="13">
    <source>
        <dbReference type="SAM" id="MobiDB-lite"/>
    </source>
</evidence>
<dbReference type="InterPro" id="IPR018123">
    <property type="entry name" value="WWE-dom_subgr"/>
</dbReference>
<feature type="compositionally biased region" description="Basic residues" evidence="13">
    <location>
        <begin position="150"/>
        <end position="159"/>
    </location>
</feature>
<name>A0ABM5G390_9SAUR</name>
<evidence type="ECO:0000256" key="12">
    <source>
        <dbReference type="RuleBase" id="RU369009"/>
    </source>
</evidence>
<organism evidence="16 17">
    <name type="scientific">Pogona vitticeps</name>
    <name type="common">central bearded dragon</name>
    <dbReference type="NCBI Taxonomy" id="103695"/>
    <lineage>
        <taxon>Eukaryota</taxon>
        <taxon>Metazoa</taxon>
        <taxon>Chordata</taxon>
        <taxon>Craniata</taxon>
        <taxon>Vertebrata</taxon>
        <taxon>Euteleostomi</taxon>
        <taxon>Lepidosauria</taxon>
        <taxon>Squamata</taxon>
        <taxon>Bifurcata</taxon>
        <taxon>Unidentata</taxon>
        <taxon>Episquamata</taxon>
        <taxon>Toxicofera</taxon>
        <taxon>Iguania</taxon>
        <taxon>Acrodonta</taxon>
        <taxon>Agamidae</taxon>
        <taxon>Amphibolurinae</taxon>
        <taxon>Pogona</taxon>
    </lineage>
</organism>
<comment type="pathway">
    <text evidence="3 12">Protein modification; protein ubiquitination.</text>
</comment>
<keyword evidence="5" id="KW-0597">Phosphoprotein</keyword>
<feature type="region of interest" description="Disordered" evidence="13">
    <location>
        <begin position="1645"/>
        <end position="1664"/>
    </location>
</feature>
<evidence type="ECO:0000256" key="5">
    <source>
        <dbReference type="ARBA" id="ARBA00022553"/>
    </source>
</evidence>
<feature type="compositionally biased region" description="Polar residues" evidence="13">
    <location>
        <begin position="76"/>
        <end position="93"/>
    </location>
</feature>
<dbReference type="PROSITE" id="PS50237">
    <property type="entry name" value="HECT"/>
    <property type="match status" value="1"/>
</dbReference>
<feature type="compositionally biased region" description="Low complexity" evidence="13">
    <location>
        <begin position="423"/>
        <end position="441"/>
    </location>
</feature>
<feature type="compositionally biased region" description="Polar residues" evidence="13">
    <location>
        <begin position="370"/>
        <end position="382"/>
    </location>
</feature>
<keyword evidence="9" id="KW-0234">DNA repair</keyword>
<evidence type="ECO:0000313" key="16">
    <source>
        <dbReference type="Proteomes" id="UP001652642"/>
    </source>
</evidence>
<dbReference type="InterPro" id="IPR004170">
    <property type="entry name" value="WWE_dom"/>
</dbReference>
<dbReference type="RefSeq" id="XP_072852117.1">
    <property type="nucleotide sequence ID" value="XM_072996016.1"/>
</dbReference>
<feature type="compositionally biased region" description="Polar residues" evidence="13">
    <location>
        <begin position="166"/>
        <end position="175"/>
    </location>
</feature>
<feature type="compositionally biased region" description="Polar residues" evidence="13">
    <location>
        <begin position="119"/>
        <end position="128"/>
    </location>
</feature>
<keyword evidence="16" id="KW-1185">Reference proteome</keyword>
<feature type="region of interest" description="Disordered" evidence="13">
    <location>
        <begin position="1"/>
        <end position="448"/>
    </location>
</feature>
<dbReference type="Gene3D" id="3.30.2410.10">
    <property type="entry name" value="Hect, E3 ligase catalytic domain"/>
    <property type="match status" value="1"/>
</dbReference>
<evidence type="ECO:0000259" key="14">
    <source>
        <dbReference type="PROSITE" id="PS50237"/>
    </source>
</evidence>
<comment type="function">
    <text evidence="12">E3 ubiquitin-protein ligase involved in ubiquitin fusion degradation (UFD) pathway and regulation of DNA repair. Part of the ubiquitin fusion degradation (UFD) pathway, a process that mediates ubiquitination of protein at their N-terminus, regardless of the presence of lysine residues in target proteins.</text>
</comment>
<evidence type="ECO:0000259" key="15">
    <source>
        <dbReference type="PROSITE" id="PS50918"/>
    </source>
</evidence>
<accession>A0ABM5G390</accession>
<comment type="subcellular location">
    <subcellularLocation>
        <location evidence="2 12">Nucleus</location>
        <location evidence="2 12">Nucleoplasm</location>
    </subcellularLocation>
</comment>
<feature type="compositionally biased region" description="Low complexity" evidence="13">
    <location>
        <begin position="240"/>
        <end position="259"/>
    </location>
</feature>
<feature type="compositionally biased region" description="Polar residues" evidence="13">
    <location>
        <begin position="404"/>
        <end position="414"/>
    </location>
</feature>
<reference evidence="17" key="1">
    <citation type="submission" date="2025-08" db="UniProtKB">
        <authorList>
            <consortium name="RefSeq"/>
        </authorList>
    </citation>
    <scope>IDENTIFICATION</scope>
</reference>
<dbReference type="SMART" id="SM00119">
    <property type="entry name" value="HECTc"/>
    <property type="match status" value="1"/>
</dbReference>
<evidence type="ECO:0000256" key="3">
    <source>
        <dbReference type="ARBA" id="ARBA00004906"/>
    </source>
</evidence>
<gene>
    <name evidence="17" type="primary">TRIP12</name>
</gene>
<proteinExistence type="inferred from homology"/>
<evidence type="ECO:0000256" key="6">
    <source>
        <dbReference type="ARBA" id="ARBA00022679"/>
    </source>
</evidence>
<feature type="compositionally biased region" description="Basic residues" evidence="13">
    <location>
        <begin position="1078"/>
        <end position="1091"/>
    </location>
</feature>
<evidence type="ECO:0000256" key="2">
    <source>
        <dbReference type="ARBA" id="ARBA00004642"/>
    </source>
</evidence>
<dbReference type="SUPFAM" id="SSF48371">
    <property type="entry name" value="ARM repeat"/>
    <property type="match status" value="1"/>
</dbReference>
<feature type="region of interest" description="Disordered" evidence="13">
    <location>
        <begin position="1045"/>
        <end position="1157"/>
    </location>
</feature>
<dbReference type="Gene3D" id="3.30.720.50">
    <property type="match status" value="1"/>
</dbReference>
<dbReference type="Pfam" id="PF02825">
    <property type="entry name" value="WWE"/>
    <property type="match status" value="1"/>
</dbReference>
<evidence type="ECO:0000256" key="8">
    <source>
        <dbReference type="ARBA" id="ARBA00022786"/>
    </source>
</evidence>
<dbReference type="EC" id="2.3.2.26" evidence="12"/>
<evidence type="ECO:0000256" key="11">
    <source>
        <dbReference type="PROSITE-ProRule" id="PRU00104"/>
    </source>
</evidence>